<dbReference type="Pfam" id="PF07800">
    <property type="entry name" value="DUF1644"/>
    <property type="match status" value="1"/>
</dbReference>
<sequence length="220" mass="25444">MPKDRRSSLDRCRLSPYSWSNTVRRKPRSLAIPVGNEKEWEEARCPICMEHPHNAVLLLCSSLEKGCRPYIGRINECIKNNPARQFMDSKTRRCSMDTCNYTGNYLQLRKHARGKHARVRPTDVDPERELKWRNLEEYMELQDLVSMQSDFHEIDDEDIVEELADGQDMDGEDVDPGHEIDDEIDNPSMLFGSYEIDYEVIGLPLGGDSDISRPNVNNID</sequence>
<dbReference type="PANTHER" id="PTHR31197">
    <property type="entry name" value="OS01G0612600 PROTEIN"/>
    <property type="match status" value="1"/>
</dbReference>
<reference evidence="1 2" key="1">
    <citation type="journal article" date="2018" name="Mol. Plant">
        <title>The genome of Artemisia annua provides insight into the evolution of Asteraceae family and artemisinin biosynthesis.</title>
        <authorList>
            <person name="Shen Q."/>
            <person name="Zhang L."/>
            <person name="Liao Z."/>
            <person name="Wang S."/>
            <person name="Yan T."/>
            <person name="Shi P."/>
            <person name="Liu M."/>
            <person name="Fu X."/>
            <person name="Pan Q."/>
            <person name="Wang Y."/>
            <person name="Lv Z."/>
            <person name="Lu X."/>
            <person name="Zhang F."/>
            <person name="Jiang W."/>
            <person name="Ma Y."/>
            <person name="Chen M."/>
            <person name="Hao X."/>
            <person name="Li L."/>
            <person name="Tang Y."/>
            <person name="Lv G."/>
            <person name="Zhou Y."/>
            <person name="Sun X."/>
            <person name="Brodelius P.E."/>
            <person name="Rose J.K.C."/>
            <person name="Tang K."/>
        </authorList>
    </citation>
    <scope>NUCLEOTIDE SEQUENCE [LARGE SCALE GENOMIC DNA]</scope>
    <source>
        <strain evidence="2">cv. Huhao1</strain>
        <tissue evidence="1">Leaf</tissue>
    </source>
</reference>
<proteinExistence type="predicted"/>
<dbReference type="AlphaFoldDB" id="A0A2U1KBW6"/>
<dbReference type="EMBL" id="PKPP01023327">
    <property type="protein sequence ID" value="PWA34231.1"/>
    <property type="molecule type" value="Genomic_DNA"/>
</dbReference>
<gene>
    <name evidence="1" type="ORF">CTI12_AA621150</name>
</gene>
<evidence type="ECO:0000313" key="2">
    <source>
        <dbReference type="Proteomes" id="UP000245207"/>
    </source>
</evidence>
<dbReference type="PANTHER" id="PTHR31197:SF36">
    <property type="entry name" value="ZINC FINGER, RING_FYVE_PHD-TYPE-RELATED"/>
    <property type="match status" value="1"/>
</dbReference>
<name>A0A2U1KBW6_ARTAN</name>
<accession>A0A2U1KBW6</accession>
<dbReference type="OrthoDB" id="1921166at2759"/>
<protein>
    <submittedName>
        <fullName evidence="1">Uncharacterized protein</fullName>
    </submittedName>
</protein>
<evidence type="ECO:0000313" key="1">
    <source>
        <dbReference type="EMBL" id="PWA34231.1"/>
    </source>
</evidence>
<dbReference type="Proteomes" id="UP000245207">
    <property type="component" value="Unassembled WGS sequence"/>
</dbReference>
<dbReference type="InterPro" id="IPR012866">
    <property type="entry name" value="DUF1644"/>
</dbReference>
<dbReference type="STRING" id="35608.A0A2U1KBW6"/>
<keyword evidence="2" id="KW-1185">Reference proteome</keyword>
<organism evidence="1 2">
    <name type="scientific">Artemisia annua</name>
    <name type="common">Sweet wormwood</name>
    <dbReference type="NCBI Taxonomy" id="35608"/>
    <lineage>
        <taxon>Eukaryota</taxon>
        <taxon>Viridiplantae</taxon>
        <taxon>Streptophyta</taxon>
        <taxon>Embryophyta</taxon>
        <taxon>Tracheophyta</taxon>
        <taxon>Spermatophyta</taxon>
        <taxon>Magnoliopsida</taxon>
        <taxon>eudicotyledons</taxon>
        <taxon>Gunneridae</taxon>
        <taxon>Pentapetalae</taxon>
        <taxon>asterids</taxon>
        <taxon>campanulids</taxon>
        <taxon>Asterales</taxon>
        <taxon>Asteraceae</taxon>
        <taxon>Asteroideae</taxon>
        <taxon>Anthemideae</taxon>
        <taxon>Artemisiinae</taxon>
        <taxon>Artemisia</taxon>
    </lineage>
</organism>
<comment type="caution">
    <text evidence="1">The sequence shown here is derived from an EMBL/GenBank/DDBJ whole genome shotgun (WGS) entry which is preliminary data.</text>
</comment>